<dbReference type="AlphaFoldDB" id="A0A975Q2F7"/>
<dbReference type="KEGG" id="spph:KFK14_02605"/>
<dbReference type="SUPFAM" id="SSF48498">
    <property type="entry name" value="Tetracyclin repressor-like, C-terminal domain"/>
    <property type="match status" value="1"/>
</dbReference>
<evidence type="ECO:0000256" key="2">
    <source>
        <dbReference type="ARBA" id="ARBA00023125"/>
    </source>
</evidence>
<evidence type="ECO:0000256" key="4">
    <source>
        <dbReference type="PROSITE-ProRule" id="PRU00335"/>
    </source>
</evidence>
<dbReference type="SUPFAM" id="SSF46689">
    <property type="entry name" value="Homeodomain-like"/>
    <property type="match status" value="1"/>
</dbReference>
<dbReference type="Pfam" id="PF00440">
    <property type="entry name" value="TetR_N"/>
    <property type="match status" value="1"/>
</dbReference>
<dbReference type="PANTHER" id="PTHR47506:SF1">
    <property type="entry name" value="HTH-TYPE TRANSCRIPTIONAL REGULATOR YJDC"/>
    <property type="match status" value="1"/>
</dbReference>
<accession>A0A975Q2F7</accession>
<keyword evidence="3" id="KW-0804">Transcription</keyword>
<proteinExistence type="predicted"/>
<dbReference type="GO" id="GO:0003677">
    <property type="term" value="F:DNA binding"/>
    <property type="evidence" value="ECO:0007669"/>
    <property type="project" value="UniProtKB-UniRule"/>
</dbReference>
<keyword evidence="1" id="KW-0805">Transcription regulation</keyword>
<dbReference type="Proteomes" id="UP000681425">
    <property type="component" value="Chromosome"/>
</dbReference>
<dbReference type="Gene3D" id="1.10.10.60">
    <property type="entry name" value="Homeodomain-like"/>
    <property type="match status" value="1"/>
</dbReference>
<dbReference type="InterPro" id="IPR009057">
    <property type="entry name" value="Homeodomain-like_sf"/>
</dbReference>
<dbReference type="InterPro" id="IPR001647">
    <property type="entry name" value="HTH_TetR"/>
</dbReference>
<feature type="domain" description="HTH tetR-type" evidence="5">
    <location>
        <begin position="15"/>
        <end position="75"/>
    </location>
</feature>
<sequence length="196" mass="20329">MIAKINPKGRGRPRGFDVDAALGTAQALFHEHGYDAVGVAAITEALGINPPSFYAAFGSKAGLFEQVLERYSACALPLEDILAPGRPPAEALAELLEAAARFYAADPHTTGCLVLESARASGDPHSAAKAQALKSASRDHVRAFVARTHAGMADLVADYVVSMMSGLSAGAREGWSAERLGAVARMSAPLLAAMLA</sequence>
<reference evidence="6" key="1">
    <citation type="submission" date="2021-04" db="EMBL/GenBank/DDBJ databases">
        <title>Isolation of p-tert-butylphenol degrading bacteria Sphingobium phenoxybenzoativorans Tas13 from active sludge.</title>
        <authorList>
            <person name="Li Y."/>
        </authorList>
    </citation>
    <scope>NUCLEOTIDE SEQUENCE</scope>
    <source>
        <strain evidence="6">Tas13</strain>
    </source>
</reference>
<evidence type="ECO:0000259" key="5">
    <source>
        <dbReference type="PROSITE" id="PS50977"/>
    </source>
</evidence>
<evidence type="ECO:0000256" key="3">
    <source>
        <dbReference type="ARBA" id="ARBA00023163"/>
    </source>
</evidence>
<evidence type="ECO:0000256" key="1">
    <source>
        <dbReference type="ARBA" id="ARBA00023015"/>
    </source>
</evidence>
<evidence type="ECO:0000313" key="6">
    <source>
        <dbReference type="EMBL" id="QUT06388.1"/>
    </source>
</evidence>
<evidence type="ECO:0000313" key="7">
    <source>
        <dbReference type="Proteomes" id="UP000681425"/>
    </source>
</evidence>
<dbReference type="Gene3D" id="1.10.357.10">
    <property type="entry name" value="Tetracycline Repressor, domain 2"/>
    <property type="match status" value="1"/>
</dbReference>
<gene>
    <name evidence="6" type="ORF">KFK14_02605</name>
</gene>
<keyword evidence="2 4" id="KW-0238">DNA-binding</keyword>
<feature type="DNA-binding region" description="H-T-H motif" evidence="4">
    <location>
        <begin position="38"/>
        <end position="57"/>
    </location>
</feature>
<protein>
    <submittedName>
        <fullName evidence="6">TetR/AcrR family transcriptional regulator</fullName>
    </submittedName>
</protein>
<dbReference type="InterPro" id="IPR036271">
    <property type="entry name" value="Tet_transcr_reg_TetR-rel_C_sf"/>
</dbReference>
<dbReference type="PANTHER" id="PTHR47506">
    <property type="entry name" value="TRANSCRIPTIONAL REGULATORY PROTEIN"/>
    <property type="match status" value="1"/>
</dbReference>
<dbReference type="RefSeq" id="WP_212609768.1">
    <property type="nucleotide sequence ID" value="NZ_CP073910.1"/>
</dbReference>
<organism evidence="6 7">
    <name type="scientific">Sphingobium phenoxybenzoativorans</name>
    <dbReference type="NCBI Taxonomy" id="1592790"/>
    <lineage>
        <taxon>Bacteria</taxon>
        <taxon>Pseudomonadati</taxon>
        <taxon>Pseudomonadota</taxon>
        <taxon>Alphaproteobacteria</taxon>
        <taxon>Sphingomonadales</taxon>
        <taxon>Sphingomonadaceae</taxon>
        <taxon>Sphingobium</taxon>
    </lineage>
</organism>
<dbReference type="PROSITE" id="PS50977">
    <property type="entry name" value="HTH_TETR_2"/>
    <property type="match status" value="1"/>
</dbReference>
<dbReference type="EMBL" id="CP073910">
    <property type="protein sequence ID" value="QUT06388.1"/>
    <property type="molecule type" value="Genomic_DNA"/>
</dbReference>
<dbReference type="PRINTS" id="PR00455">
    <property type="entry name" value="HTHTETR"/>
</dbReference>
<keyword evidence="7" id="KW-1185">Reference proteome</keyword>
<name>A0A975Q2F7_9SPHN</name>